<evidence type="ECO:0000256" key="1">
    <source>
        <dbReference type="SAM" id="MobiDB-lite"/>
    </source>
</evidence>
<organism evidence="2 3">
    <name type="scientific">Symbiodinium microadriaticum</name>
    <name type="common">Dinoflagellate</name>
    <name type="synonym">Zooxanthella microadriatica</name>
    <dbReference type="NCBI Taxonomy" id="2951"/>
    <lineage>
        <taxon>Eukaryota</taxon>
        <taxon>Sar</taxon>
        <taxon>Alveolata</taxon>
        <taxon>Dinophyceae</taxon>
        <taxon>Suessiales</taxon>
        <taxon>Symbiodiniaceae</taxon>
        <taxon>Symbiodinium</taxon>
    </lineage>
</organism>
<reference evidence="2 3" key="1">
    <citation type="submission" date="2016-02" db="EMBL/GenBank/DDBJ databases">
        <title>Genome analysis of coral dinoflagellate symbionts highlights evolutionary adaptations to a symbiotic lifestyle.</title>
        <authorList>
            <person name="Aranda M."/>
            <person name="Li Y."/>
            <person name="Liew Y.J."/>
            <person name="Baumgarten S."/>
            <person name="Simakov O."/>
            <person name="Wilson M."/>
            <person name="Piel J."/>
            <person name="Ashoor H."/>
            <person name="Bougouffa S."/>
            <person name="Bajic V.B."/>
            <person name="Ryu T."/>
            <person name="Ravasi T."/>
            <person name="Bayer T."/>
            <person name="Micklem G."/>
            <person name="Kim H."/>
            <person name="Bhak J."/>
            <person name="Lajeunesse T.C."/>
            <person name="Voolstra C.R."/>
        </authorList>
    </citation>
    <scope>NUCLEOTIDE SEQUENCE [LARGE SCALE GENOMIC DNA]</scope>
    <source>
        <strain evidence="2 3">CCMP2467</strain>
    </source>
</reference>
<dbReference type="EMBL" id="LSRX01000355">
    <property type="protein sequence ID" value="OLP99601.1"/>
    <property type="molecule type" value="Genomic_DNA"/>
</dbReference>
<sequence>MRVVWRWWWFCYSFDGTDVEDDGNNDDVEQDVKDDLIVDSRRRLEQHNIMSSSTGATARRHGALQKSTSQACVGISEKYVDIPDIARKQKPKLRARFGGILFREKERWEGDRNFQTRLPARADDVNPKVRCSAVVLTVEQRLWLEQNQQSEGSPVRSEESEKRHETGPVVWPWATETVGAMSRVFATIA</sequence>
<protein>
    <submittedName>
        <fullName evidence="2">Uncharacterized protein</fullName>
    </submittedName>
</protein>
<comment type="caution">
    <text evidence="2">The sequence shown here is derived from an EMBL/GenBank/DDBJ whole genome shotgun (WGS) entry which is preliminary data.</text>
</comment>
<dbReference type="OrthoDB" id="10284640at2759"/>
<keyword evidence="3" id="KW-1185">Reference proteome</keyword>
<feature type="region of interest" description="Disordered" evidence="1">
    <location>
        <begin position="147"/>
        <end position="166"/>
    </location>
</feature>
<feature type="compositionally biased region" description="Basic and acidic residues" evidence="1">
    <location>
        <begin position="156"/>
        <end position="166"/>
    </location>
</feature>
<accession>A0A1Q9DWR3</accession>
<name>A0A1Q9DWR3_SYMMI</name>
<dbReference type="Proteomes" id="UP000186817">
    <property type="component" value="Unassembled WGS sequence"/>
</dbReference>
<proteinExistence type="predicted"/>
<evidence type="ECO:0000313" key="3">
    <source>
        <dbReference type="Proteomes" id="UP000186817"/>
    </source>
</evidence>
<gene>
    <name evidence="2" type="ORF">AK812_SmicGene17792</name>
</gene>
<evidence type="ECO:0000313" key="2">
    <source>
        <dbReference type="EMBL" id="OLP99601.1"/>
    </source>
</evidence>
<dbReference type="AlphaFoldDB" id="A0A1Q9DWR3"/>